<comment type="caution">
    <text evidence="2">The sequence shown here is derived from an EMBL/GenBank/DDBJ whole genome shotgun (WGS) entry which is preliminary data.</text>
</comment>
<dbReference type="AlphaFoldDB" id="A0A2T0VXJ4"/>
<dbReference type="RefSeq" id="WP_106358321.1">
    <property type="nucleotide sequence ID" value="NZ_PVTP01000008.1"/>
</dbReference>
<proteinExistence type="predicted"/>
<keyword evidence="3" id="KW-1185">Reference proteome</keyword>
<dbReference type="EMBL" id="PVTP01000008">
    <property type="protein sequence ID" value="PRY76679.1"/>
    <property type="molecule type" value="Genomic_DNA"/>
</dbReference>
<evidence type="ECO:0000256" key="1">
    <source>
        <dbReference type="SAM" id="SignalP"/>
    </source>
</evidence>
<keyword evidence="1" id="KW-0732">Signal</keyword>
<sequence length="190" mass="20287">MEPKTKRLFAYASAAIIVLSTAPNLLQAEQHQNVTLSGNVQTIKLRGAGTALQLHTTQPGTNQINVTAEDNIGCSFATRVSQEGDVLLIEVVKEGFRFGPWCDPDLAIAMPAGLGLDIGLENLAANIQGAFGDITIRSENSVIQFDGRADHFAMTGRKAALDLNFAAEMSRDDVQINVDVVLSDIDFSGA</sequence>
<gene>
    <name evidence="2" type="ORF">CLV80_108143</name>
</gene>
<feature type="signal peptide" evidence="1">
    <location>
        <begin position="1"/>
        <end position="28"/>
    </location>
</feature>
<evidence type="ECO:0000313" key="3">
    <source>
        <dbReference type="Proteomes" id="UP000238007"/>
    </source>
</evidence>
<reference evidence="2 3" key="1">
    <citation type="submission" date="2018-03" db="EMBL/GenBank/DDBJ databases">
        <title>Genomic Encyclopedia of Archaeal and Bacterial Type Strains, Phase II (KMG-II): from individual species to whole genera.</title>
        <authorList>
            <person name="Goeker M."/>
        </authorList>
    </citation>
    <scope>NUCLEOTIDE SEQUENCE [LARGE SCALE GENOMIC DNA]</scope>
    <source>
        <strain evidence="2 3">DSM 101533</strain>
    </source>
</reference>
<organism evidence="2 3">
    <name type="scientific">Yoonia maritima</name>
    <dbReference type="NCBI Taxonomy" id="1435347"/>
    <lineage>
        <taxon>Bacteria</taxon>
        <taxon>Pseudomonadati</taxon>
        <taxon>Pseudomonadota</taxon>
        <taxon>Alphaproteobacteria</taxon>
        <taxon>Rhodobacterales</taxon>
        <taxon>Paracoccaceae</taxon>
        <taxon>Yoonia</taxon>
    </lineage>
</organism>
<name>A0A2T0VXJ4_9RHOB</name>
<dbReference type="Proteomes" id="UP000238007">
    <property type="component" value="Unassembled WGS sequence"/>
</dbReference>
<evidence type="ECO:0000313" key="2">
    <source>
        <dbReference type="EMBL" id="PRY76679.1"/>
    </source>
</evidence>
<accession>A0A2T0VXJ4</accession>
<dbReference type="OrthoDB" id="7666988at2"/>
<protein>
    <recommendedName>
        <fullName evidence="4">Lipid/polyisoprenoid-binding YceI-like domain-containing protein</fullName>
    </recommendedName>
</protein>
<feature type="chain" id="PRO_5015765599" description="Lipid/polyisoprenoid-binding YceI-like domain-containing protein" evidence="1">
    <location>
        <begin position="29"/>
        <end position="190"/>
    </location>
</feature>
<evidence type="ECO:0008006" key="4">
    <source>
        <dbReference type="Google" id="ProtNLM"/>
    </source>
</evidence>